<protein>
    <submittedName>
        <fullName evidence="2">Uncharacterized protein</fullName>
    </submittedName>
</protein>
<dbReference type="Proteomes" id="UP000299102">
    <property type="component" value="Unassembled WGS sequence"/>
</dbReference>
<dbReference type="AlphaFoldDB" id="A0A4C1XVP2"/>
<evidence type="ECO:0000313" key="2">
    <source>
        <dbReference type="EMBL" id="GBP68001.1"/>
    </source>
</evidence>
<accession>A0A4C1XVP2</accession>
<sequence>MLRVKRMYESFRQQLMRAGEGVGPTATRSEQTLAREWAIQRLGVNLHSTFTSDKSVLSSNAMENDSKPAIRQSWQDRKGTKSVKAHKSCKEQLSFAGEAGSKANLFVRAAASRPSAGQRCRGIVLDPSGMTFAFLLLRKHEIESKDENFSIRLRTRLYSSFGERVYRLCVCIDKEHNNESAWTKSIHIERNGAAASAAGPVN</sequence>
<gene>
    <name evidence="2" type="ORF">EVAR_57975_1</name>
</gene>
<name>A0A4C1XVP2_EUMVA</name>
<comment type="caution">
    <text evidence="2">The sequence shown here is derived from an EMBL/GenBank/DDBJ whole genome shotgun (WGS) entry which is preliminary data.</text>
</comment>
<dbReference type="EMBL" id="BGZK01000998">
    <property type="protein sequence ID" value="GBP68001.1"/>
    <property type="molecule type" value="Genomic_DNA"/>
</dbReference>
<proteinExistence type="predicted"/>
<evidence type="ECO:0000313" key="3">
    <source>
        <dbReference type="Proteomes" id="UP000299102"/>
    </source>
</evidence>
<feature type="compositionally biased region" description="Basic and acidic residues" evidence="1">
    <location>
        <begin position="64"/>
        <end position="79"/>
    </location>
</feature>
<feature type="region of interest" description="Disordered" evidence="1">
    <location>
        <begin position="61"/>
        <end position="81"/>
    </location>
</feature>
<organism evidence="2 3">
    <name type="scientific">Eumeta variegata</name>
    <name type="common">Bagworm moth</name>
    <name type="synonym">Eumeta japonica</name>
    <dbReference type="NCBI Taxonomy" id="151549"/>
    <lineage>
        <taxon>Eukaryota</taxon>
        <taxon>Metazoa</taxon>
        <taxon>Ecdysozoa</taxon>
        <taxon>Arthropoda</taxon>
        <taxon>Hexapoda</taxon>
        <taxon>Insecta</taxon>
        <taxon>Pterygota</taxon>
        <taxon>Neoptera</taxon>
        <taxon>Endopterygota</taxon>
        <taxon>Lepidoptera</taxon>
        <taxon>Glossata</taxon>
        <taxon>Ditrysia</taxon>
        <taxon>Tineoidea</taxon>
        <taxon>Psychidae</taxon>
        <taxon>Oiketicinae</taxon>
        <taxon>Eumeta</taxon>
    </lineage>
</organism>
<evidence type="ECO:0000256" key="1">
    <source>
        <dbReference type="SAM" id="MobiDB-lite"/>
    </source>
</evidence>
<keyword evidence="3" id="KW-1185">Reference proteome</keyword>
<reference evidence="2 3" key="1">
    <citation type="journal article" date="2019" name="Commun. Biol.">
        <title>The bagworm genome reveals a unique fibroin gene that provides high tensile strength.</title>
        <authorList>
            <person name="Kono N."/>
            <person name="Nakamura H."/>
            <person name="Ohtoshi R."/>
            <person name="Tomita M."/>
            <person name="Numata K."/>
            <person name="Arakawa K."/>
        </authorList>
    </citation>
    <scope>NUCLEOTIDE SEQUENCE [LARGE SCALE GENOMIC DNA]</scope>
</reference>